<keyword evidence="1" id="KW-0472">Membrane</keyword>
<name>A0AAV8WXV8_9CUCU</name>
<organism evidence="2 3">
    <name type="scientific">Rhamnusium bicolor</name>
    <dbReference type="NCBI Taxonomy" id="1586634"/>
    <lineage>
        <taxon>Eukaryota</taxon>
        <taxon>Metazoa</taxon>
        <taxon>Ecdysozoa</taxon>
        <taxon>Arthropoda</taxon>
        <taxon>Hexapoda</taxon>
        <taxon>Insecta</taxon>
        <taxon>Pterygota</taxon>
        <taxon>Neoptera</taxon>
        <taxon>Endopterygota</taxon>
        <taxon>Coleoptera</taxon>
        <taxon>Polyphaga</taxon>
        <taxon>Cucujiformia</taxon>
        <taxon>Chrysomeloidea</taxon>
        <taxon>Cerambycidae</taxon>
        <taxon>Lepturinae</taxon>
        <taxon>Rhagiini</taxon>
        <taxon>Rhamnusium</taxon>
    </lineage>
</organism>
<evidence type="ECO:0000256" key="1">
    <source>
        <dbReference type="SAM" id="Phobius"/>
    </source>
</evidence>
<dbReference type="AlphaFoldDB" id="A0AAV8WXV8"/>
<accession>A0AAV8WXV8</accession>
<keyword evidence="1" id="KW-0812">Transmembrane</keyword>
<sequence length="81" mass="8852">LFTPALALICLSFVENSERALTVTILVLGTDKALWTIVFCTAAGVFMAAGIFYIFAASGEIQLWNHTEQNKEKKSNTGEII</sequence>
<gene>
    <name evidence="2" type="ORF">NQ314_016085</name>
</gene>
<evidence type="ECO:0000313" key="3">
    <source>
        <dbReference type="Proteomes" id="UP001162156"/>
    </source>
</evidence>
<feature type="transmembrane region" description="Helical" evidence="1">
    <location>
        <begin position="33"/>
        <end position="56"/>
    </location>
</feature>
<keyword evidence="3" id="KW-1185">Reference proteome</keyword>
<comment type="caution">
    <text evidence="2">The sequence shown here is derived from an EMBL/GenBank/DDBJ whole genome shotgun (WGS) entry which is preliminary data.</text>
</comment>
<proteinExistence type="predicted"/>
<feature type="non-terminal residue" evidence="2">
    <location>
        <position position="1"/>
    </location>
</feature>
<dbReference type="EMBL" id="JANEYF010004476">
    <property type="protein sequence ID" value="KAJ8931056.1"/>
    <property type="molecule type" value="Genomic_DNA"/>
</dbReference>
<evidence type="ECO:0000313" key="2">
    <source>
        <dbReference type="EMBL" id="KAJ8931056.1"/>
    </source>
</evidence>
<reference evidence="2" key="1">
    <citation type="journal article" date="2023" name="Insect Mol. Biol.">
        <title>Genome sequencing provides insights into the evolution of gene families encoding plant cell wall-degrading enzymes in longhorned beetles.</title>
        <authorList>
            <person name="Shin N.R."/>
            <person name="Okamura Y."/>
            <person name="Kirsch R."/>
            <person name="Pauchet Y."/>
        </authorList>
    </citation>
    <scope>NUCLEOTIDE SEQUENCE</scope>
    <source>
        <strain evidence="2">RBIC_L_NR</strain>
    </source>
</reference>
<dbReference type="Proteomes" id="UP001162156">
    <property type="component" value="Unassembled WGS sequence"/>
</dbReference>
<protein>
    <submittedName>
        <fullName evidence="2">Uncharacterized protein</fullName>
    </submittedName>
</protein>
<keyword evidence="1" id="KW-1133">Transmembrane helix</keyword>